<dbReference type="Proteomes" id="UP001153269">
    <property type="component" value="Unassembled WGS sequence"/>
</dbReference>
<accession>A0A9N7UWK0</accession>
<comment type="caution">
    <text evidence="2">The sequence shown here is derived from an EMBL/GenBank/DDBJ whole genome shotgun (WGS) entry which is preliminary data.</text>
</comment>
<feature type="compositionally biased region" description="Basic and acidic residues" evidence="1">
    <location>
        <begin position="1"/>
        <end position="10"/>
    </location>
</feature>
<dbReference type="AlphaFoldDB" id="A0A9N7UWK0"/>
<sequence>MRLGRRRGESKVGCAEARHTSQGASKAAHRDQVDCRMRGACWVASRRGRAEGGGDEDREEVWPVGGQSGAPGCGPVTTRACAPHSQSNVTQEPKYQSKCSRYANGKGCLQ</sequence>
<evidence type="ECO:0000313" key="3">
    <source>
        <dbReference type="Proteomes" id="UP001153269"/>
    </source>
</evidence>
<name>A0A9N7UWK0_PLEPL</name>
<protein>
    <submittedName>
        <fullName evidence="2">Uncharacterized protein</fullName>
    </submittedName>
</protein>
<feature type="region of interest" description="Disordered" evidence="1">
    <location>
        <begin position="46"/>
        <end position="71"/>
    </location>
</feature>
<evidence type="ECO:0000256" key="1">
    <source>
        <dbReference type="SAM" id="MobiDB-lite"/>
    </source>
</evidence>
<feature type="region of interest" description="Disordered" evidence="1">
    <location>
        <begin position="1"/>
        <end position="32"/>
    </location>
</feature>
<evidence type="ECO:0000313" key="2">
    <source>
        <dbReference type="EMBL" id="CAB1438590.1"/>
    </source>
</evidence>
<keyword evidence="3" id="KW-1185">Reference proteome</keyword>
<gene>
    <name evidence="2" type="ORF">PLEPLA_LOCUS26485</name>
</gene>
<organism evidence="2 3">
    <name type="scientific">Pleuronectes platessa</name>
    <name type="common">European plaice</name>
    <dbReference type="NCBI Taxonomy" id="8262"/>
    <lineage>
        <taxon>Eukaryota</taxon>
        <taxon>Metazoa</taxon>
        <taxon>Chordata</taxon>
        <taxon>Craniata</taxon>
        <taxon>Vertebrata</taxon>
        <taxon>Euteleostomi</taxon>
        <taxon>Actinopterygii</taxon>
        <taxon>Neopterygii</taxon>
        <taxon>Teleostei</taxon>
        <taxon>Neoteleostei</taxon>
        <taxon>Acanthomorphata</taxon>
        <taxon>Carangaria</taxon>
        <taxon>Pleuronectiformes</taxon>
        <taxon>Pleuronectoidei</taxon>
        <taxon>Pleuronectidae</taxon>
        <taxon>Pleuronectes</taxon>
    </lineage>
</organism>
<proteinExistence type="predicted"/>
<dbReference type="EMBL" id="CADEAL010002184">
    <property type="protein sequence ID" value="CAB1438590.1"/>
    <property type="molecule type" value="Genomic_DNA"/>
</dbReference>
<reference evidence="2" key="1">
    <citation type="submission" date="2020-03" db="EMBL/GenBank/DDBJ databases">
        <authorList>
            <person name="Weist P."/>
        </authorList>
    </citation>
    <scope>NUCLEOTIDE SEQUENCE</scope>
</reference>